<dbReference type="Gene3D" id="3.90.10.10">
    <property type="entry name" value="Cytochrome C3"/>
    <property type="match status" value="2"/>
</dbReference>
<dbReference type="EMBL" id="SRSC01000003">
    <property type="protein sequence ID" value="TGU71252.1"/>
    <property type="molecule type" value="Genomic_DNA"/>
</dbReference>
<dbReference type="Proteomes" id="UP000306416">
    <property type="component" value="Unassembled WGS sequence"/>
</dbReference>
<dbReference type="AlphaFoldDB" id="A0A4V3NZD0"/>
<dbReference type="InterPro" id="IPR029467">
    <property type="entry name" value="Cyt_c7-like"/>
</dbReference>
<dbReference type="InterPro" id="IPR036280">
    <property type="entry name" value="Multihaem_cyt_sf"/>
</dbReference>
<name>A0A4V3NZD0_9BACT</name>
<organism evidence="2 3">
    <name type="scientific">Geomonas terrae</name>
    <dbReference type="NCBI Taxonomy" id="2562681"/>
    <lineage>
        <taxon>Bacteria</taxon>
        <taxon>Pseudomonadati</taxon>
        <taxon>Thermodesulfobacteriota</taxon>
        <taxon>Desulfuromonadia</taxon>
        <taxon>Geobacterales</taxon>
        <taxon>Geobacteraceae</taxon>
        <taxon>Geomonas</taxon>
    </lineage>
</organism>
<feature type="domain" description="Cytochrome c7-like" evidence="1">
    <location>
        <begin position="201"/>
        <end position="260"/>
    </location>
</feature>
<accession>A0A4V3NZD0</accession>
<dbReference type="RefSeq" id="WP_135870687.1">
    <property type="nucleotide sequence ID" value="NZ_SRSC01000003.1"/>
</dbReference>
<dbReference type="PANTHER" id="PTHR39425">
    <property type="entry name" value="LIPOPROTEIN CYTOCHROME C"/>
    <property type="match status" value="1"/>
</dbReference>
<dbReference type="InterPro" id="IPR026352">
    <property type="entry name" value="Nanowire_3heme"/>
</dbReference>
<keyword evidence="3" id="KW-1185">Reference proteome</keyword>
<protein>
    <recommendedName>
        <fullName evidence="1">Cytochrome c7-like domain-containing protein</fullName>
    </recommendedName>
</protein>
<feature type="domain" description="Cytochrome c7-like" evidence="1">
    <location>
        <begin position="50"/>
        <end position="127"/>
    </location>
</feature>
<comment type="caution">
    <text evidence="2">The sequence shown here is derived from an EMBL/GenBank/DDBJ whole genome shotgun (WGS) entry which is preliminary data.</text>
</comment>
<dbReference type="NCBIfam" id="TIGR04257">
    <property type="entry name" value="nanowire_3heme"/>
    <property type="match status" value="2"/>
</dbReference>
<evidence type="ECO:0000313" key="3">
    <source>
        <dbReference type="Proteomes" id="UP000306416"/>
    </source>
</evidence>
<dbReference type="PANTHER" id="PTHR39425:SF1">
    <property type="entry name" value="CYTOCHROME C7-LIKE DOMAIN-CONTAINING PROTEIN"/>
    <property type="match status" value="1"/>
</dbReference>
<dbReference type="CDD" id="cd08168">
    <property type="entry name" value="Cytochrom_C3"/>
    <property type="match status" value="1"/>
</dbReference>
<gene>
    <name evidence="2" type="ORF">E4633_12980</name>
</gene>
<dbReference type="SUPFAM" id="SSF48695">
    <property type="entry name" value="Multiheme cytochromes"/>
    <property type="match status" value="2"/>
</dbReference>
<dbReference type="Pfam" id="PF14522">
    <property type="entry name" value="Cytochrome_C7"/>
    <property type="match status" value="2"/>
</dbReference>
<proteinExistence type="predicted"/>
<evidence type="ECO:0000259" key="1">
    <source>
        <dbReference type="Pfam" id="PF14522"/>
    </source>
</evidence>
<sequence>MRRLFLACLILLCCAGVLWGAGMKKKKPLPQDFGSVTINNYSQQAGMPPVVFDHWVHRKNYTCRLCHVDIGFGMTANSTQIHAADNGKGFFCGACHNGSSTFNKTKIFASCATTYNREEYKRCVKCHALEKDPAREEAFYRFQDRMPRETFGNGINWEKAEESGQIKLVDTLEGVSLKKGTMKVQKDFTLKGKVEGMPDIIFSHAKHTVWNGCEVCHPDIFVGIRKGATKYSMIDLFDGKYCGVCHDKVAFPQSDCKRCHAKPVAG</sequence>
<reference evidence="2 3" key="1">
    <citation type="submission" date="2019-04" db="EMBL/GenBank/DDBJ databases">
        <title>Geobacter oryzae sp. nov., ferric-reducing bacteria isolated from paddy soil.</title>
        <authorList>
            <person name="Xu Z."/>
            <person name="Masuda Y."/>
            <person name="Itoh H."/>
            <person name="Senoo K."/>
        </authorList>
    </citation>
    <scope>NUCLEOTIDE SEQUENCE [LARGE SCALE GENOMIC DNA]</scope>
    <source>
        <strain evidence="2 3">Red111</strain>
    </source>
</reference>
<evidence type="ECO:0000313" key="2">
    <source>
        <dbReference type="EMBL" id="TGU71252.1"/>
    </source>
</evidence>